<dbReference type="RefSeq" id="XP_024501490.1">
    <property type="nucleotide sequence ID" value="XM_024647410.1"/>
</dbReference>
<evidence type="ECO:0000313" key="3">
    <source>
        <dbReference type="WBParaSite" id="SRAE_1000056100.1"/>
    </source>
</evidence>
<dbReference type="CDD" id="cd01855">
    <property type="entry name" value="YqeH"/>
    <property type="match status" value="1"/>
</dbReference>
<protein>
    <submittedName>
        <fullName evidence="1 3">Nitric oxide-associated protein 1</fullName>
    </submittedName>
</protein>
<evidence type="ECO:0000313" key="4">
    <source>
        <dbReference type="WormBase" id="SRAE_1000056100"/>
    </source>
</evidence>
<dbReference type="InterPro" id="IPR027417">
    <property type="entry name" value="P-loop_NTPase"/>
</dbReference>
<dbReference type="AlphaFoldDB" id="A0A090MUL5"/>
<sequence length="768" mass="87472">MIRKVINVVPVRWITIKSCLRNNKENIKETIAKRYKKMLEDEKLNDKKLSQKKVLSFDSLAVENFLKNQDKDLFDRISRHNMATTSNEENDDVNCSKDPSFPMRNTTNIDFVQENNESDNVFINPEMEKGYHVTTGDLYQDYQEGCVGDLEADELTIPEVTLHGPEDAVERIEFQLPGQAANLSSKKTSLKTPETNEVEALNEEKNIEADIEPSKKTCVGCGANFQCNNTSLPGFVPFNKFLEIEKKTFNRKNSNESYSNVLCRRCHLLKEHNFLLNVAVSPLDYEEMMGHLKLKEALILLVVDVTDLPYSIYEKLPDIIGHGKPIIVIGNKVDLLPPDAKEGYLKNFRNVVFNTLKDIGFNEKFNILHIALVSAKTGYGIEELITQIYMKWTNLKDNIRSDIYLVGNTNAGKSSIFNVFLQSDLCKVRAIDLIERACASPWPGTTMSLLKFPVMNISSQKMEIRRRRLLRVQAWLNREERSKLMLLRKSKDNRYATLMGYVENSFKHIDDKHQPTSESNISAAFGFESSLQSDDIEEKKIRVFNPNDPTFAKGTWCYDTPGVVNESQLMNIFTLNELIKIFPRSILSPRTFILNGGQSLLIGGISEISNKEDTIFVTVFCSEKLPINTMNSDEVDEFLKQYLGKSNLVVPCGNEKRMALYPKLEGTTFEIYGKGNDKGSCDITISSIGWLMITSKKDQKNIITVKTPSGKGIFLRDKPMLPYSISYRGSRIGGTQEYKVKPLNISVLKKPIKRNGKKSFKKQSKRKY</sequence>
<dbReference type="WormBase" id="SRAE_1000056100">
    <property type="protein sequence ID" value="SRP03519"/>
    <property type="gene ID" value="WBGene00257158"/>
</dbReference>
<reference evidence="1 2" key="1">
    <citation type="submission" date="2014-09" db="EMBL/GenBank/DDBJ databases">
        <authorList>
            <person name="Martin A.A."/>
        </authorList>
    </citation>
    <scope>NUCLEOTIDE SEQUENCE</scope>
    <source>
        <strain evidence="2">ED321</strain>
        <strain evidence="1">ED321 Heterogonic</strain>
    </source>
</reference>
<dbReference type="InterPro" id="IPR052807">
    <property type="entry name" value="Mito_transl_resp_regulator"/>
</dbReference>
<dbReference type="eggNOG" id="KOG0061">
    <property type="taxonomic scope" value="Eukaryota"/>
</dbReference>
<evidence type="ECO:0000313" key="2">
    <source>
        <dbReference type="Proteomes" id="UP000035682"/>
    </source>
</evidence>
<dbReference type="SUPFAM" id="SSF52540">
    <property type="entry name" value="P-loop containing nucleoside triphosphate hydrolases"/>
    <property type="match status" value="1"/>
</dbReference>
<accession>A0A090MUL5</accession>
<gene>
    <name evidence="1 3 4" type="ORF">SRAE_1000056100</name>
</gene>
<evidence type="ECO:0000313" key="1">
    <source>
        <dbReference type="EMBL" id="CEF62288.1"/>
    </source>
</evidence>
<dbReference type="OrthoDB" id="1696305at2759"/>
<dbReference type="CTD" id="36374653"/>
<dbReference type="PANTHER" id="PTHR46406:SF1">
    <property type="entry name" value="NITRIC OXIDE-ASSOCIATED PROTEIN 1"/>
    <property type="match status" value="1"/>
</dbReference>
<dbReference type="GeneID" id="36374653"/>
<dbReference type="STRING" id="34506.A0A090MUL5"/>
<dbReference type="OMA" id="LGCTNVG"/>
<proteinExistence type="predicted"/>
<organism evidence="1">
    <name type="scientific">Strongyloides ratti</name>
    <name type="common">Parasitic roundworm</name>
    <dbReference type="NCBI Taxonomy" id="34506"/>
    <lineage>
        <taxon>Eukaryota</taxon>
        <taxon>Metazoa</taxon>
        <taxon>Ecdysozoa</taxon>
        <taxon>Nematoda</taxon>
        <taxon>Chromadorea</taxon>
        <taxon>Rhabditida</taxon>
        <taxon>Tylenchina</taxon>
        <taxon>Panagrolaimomorpha</taxon>
        <taxon>Strongyloidoidea</taxon>
        <taxon>Strongyloididae</taxon>
        <taxon>Strongyloides</taxon>
    </lineage>
</organism>
<dbReference type="Proteomes" id="UP000035682">
    <property type="component" value="Unplaced"/>
</dbReference>
<dbReference type="WBParaSite" id="SRAE_1000056100.1">
    <property type="protein sequence ID" value="SRAE_1000056100.1"/>
    <property type="gene ID" value="WBGene00257158"/>
</dbReference>
<dbReference type="eggNOG" id="KOG2257">
    <property type="taxonomic scope" value="Eukaryota"/>
</dbReference>
<dbReference type="EMBL" id="LN609528">
    <property type="protein sequence ID" value="CEF62288.1"/>
    <property type="molecule type" value="Genomic_DNA"/>
</dbReference>
<dbReference type="Gene3D" id="3.40.50.300">
    <property type="entry name" value="P-loop containing nucleotide triphosphate hydrolases"/>
    <property type="match status" value="1"/>
</dbReference>
<dbReference type="PANTHER" id="PTHR46406">
    <property type="entry name" value="NITRIC OXIDE-ASSOCIATED PROTEIN 1"/>
    <property type="match status" value="1"/>
</dbReference>
<name>A0A090MUL5_STRRB</name>
<dbReference type="eggNOG" id="KOG1249">
    <property type="taxonomic scope" value="Eukaryota"/>
</dbReference>
<keyword evidence="2" id="KW-1185">Reference proteome</keyword>
<reference evidence="3" key="2">
    <citation type="submission" date="2020-12" db="UniProtKB">
        <authorList>
            <consortium name="WormBaseParasite"/>
        </authorList>
    </citation>
    <scope>IDENTIFICATION</scope>
</reference>